<dbReference type="HAMAP" id="MF_00101">
    <property type="entry name" value="AcpS"/>
    <property type="match status" value="1"/>
</dbReference>
<dbReference type="InterPro" id="IPR008278">
    <property type="entry name" value="4-PPantetheinyl_Trfase_dom"/>
</dbReference>
<comment type="subcellular location">
    <subcellularLocation>
        <location evidence="10">Cytoplasm</location>
    </subcellularLocation>
</comment>
<gene>
    <name evidence="10 12" type="primary">acpS</name>
    <name evidence="12" type="ORF">Pan54_10330</name>
</gene>
<comment type="cofactor">
    <cofactor evidence="10">
        <name>Mg(2+)</name>
        <dbReference type="ChEBI" id="CHEBI:18420"/>
    </cofactor>
</comment>
<dbReference type="Pfam" id="PF01648">
    <property type="entry name" value="ACPS"/>
    <property type="match status" value="1"/>
</dbReference>
<comment type="function">
    <text evidence="9">Transfers the 4'-phosphopantetheine moiety from coenzyme A to the 'Ser-36' of acyl-carrier-protein.</text>
</comment>
<keyword evidence="4 10" id="KW-0276">Fatty acid metabolism</keyword>
<keyword evidence="7 10" id="KW-0275">Fatty acid biosynthesis</keyword>
<evidence type="ECO:0000256" key="1">
    <source>
        <dbReference type="ARBA" id="ARBA00022516"/>
    </source>
</evidence>
<evidence type="ECO:0000256" key="10">
    <source>
        <dbReference type="HAMAP-Rule" id="MF_00101"/>
    </source>
</evidence>
<evidence type="ECO:0000313" key="13">
    <source>
        <dbReference type="Proteomes" id="UP000316095"/>
    </source>
</evidence>
<dbReference type="EC" id="2.7.8.7" evidence="10"/>
<organism evidence="12 13">
    <name type="scientific">Rubinisphaera italica</name>
    <dbReference type="NCBI Taxonomy" id="2527969"/>
    <lineage>
        <taxon>Bacteria</taxon>
        <taxon>Pseudomonadati</taxon>
        <taxon>Planctomycetota</taxon>
        <taxon>Planctomycetia</taxon>
        <taxon>Planctomycetales</taxon>
        <taxon>Planctomycetaceae</taxon>
        <taxon>Rubinisphaera</taxon>
    </lineage>
</organism>
<dbReference type="Gene3D" id="3.90.470.20">
    <property type="entry name" value="4'-phosphopantetheinyl transferase domain"/>
    <property type="match status" value="1"/>
</dbReference>
<dbReference type="EMBL" id="SJPG01000001">
    <property type="protein sequence ID" value="TWT60319.1"/>
    <property type="molecule type" value="Genomic_DNA"/>
</dbReference>
<dbReference type="InterPro" id="IPR037143">
    <property type="entry name" value="4-PPantetheinyl_Trfase_dom_sf"/>
</dbReference>
<protein>
    <recommendedName>
        <fullName evidence="10">Holo-[acyl-carrier-protein] synthase</fullName>
        <shortName evidence="10">Holo-ACP synthase</shortName>
        <ecNumber evidence="10">2.7.8.7</ecNumber>
    </recommendedName>
    <alternativeName>
        <fullName evidence="10">4'-phosphopantetheinyl transferase AcpS</fullName>
    </alternativeName>
</protein>
<keyword evidence="2 10" id="KW-0808">Transferase</keyword>
<dbReference type="RefSeq" id="WP_146502460.1">
    <property type="nucleotide sequence ID" value="NZ_SJPG01000001.1"/>
</dbReference>
<evidence type="ECO:0000256" key="5">
    <source>
        <dbReference type="ARBA" id="ARBA00022842"/>
    </source>
</evidence>
<comment type="similarity">
    <text evidence="10">Belongs to the P-Pant transferase superfamily. AcpS family.</text>
</comment>
<comment type="caution">
    <text evidence="12">The sequence shown here is derived from an EMBL/GenBank/DDBJ whole genome shotgun (WGS) entry which is preliminary data.</text>
</comment>
<comment type="function">
    <text evidence="10">Transfers the 4'-phosphopantetheine moiety from coenzyme A to a Ser of acyl-carrier-protein.</text>
</comment>
<evidence type="ECO:0000313" key="12">
    <source>
        <dbReference type="EMBL" id="TWT60319.1"/>
    </source>
</evidence>
<evidence type="ECO:0000256" key="8">
    <source>
        <dbReference type="ARBA" id="ARBA00050875"/>
    </source>
</evidence>
<dbReference type="InterPro" id="IPR004568">
    <property type="entry name" value="Ppantetheine-prot_Trfase_dom"/>
</dbReference>
<dbReference type="SUPFAM" id="SSF56214">
    <property type="entry name" value="4'-phosphopantetheinyl transferase"/>
    <property type="match status" value="1"/>
</dbReference>
<dbReference type="NCBIfam" id="TIGR00556">
    <property type="entry name" value="pantethn_trn"/>
    <property type="match status" value="1"/>
</dbReference>
<evidence type="ECO:0000256" key="9">
    <source>
        <dbReference type="ARBA" id="ARBA00054726"/>
    </source>
</evidence>
<keyword evidence="6 10" id="KW-0443">Lipid metabolism</keyword>
<dbReference type="AlphaFoldDB" id="A0A5C5XCI4"/>
<feature type="binding site" evidence="10">
    <location>
        <position position="58"/>
    </location>
    <ligand>
        <name>Mg(2+)</name>
        <dbReference type="ChEBI" id="CHEBI:18420"/>
    </ligand>
</feature>
<dbReference type="GO" id="GO:0000287">
    <property type="term" value="F:magnesium ion binding"/>
    <property type="evidence" value="ECO:0007669"/>
    <property type="project" value="UniProtKB-UniRule"/>
</dbReference>
<feature type="domain" description="4'-phosphopantetheinyl transferase" evidence="11">
    <location>
        <begin position="5"/>
        <end position="120"/>
    </location>
</feature>
<dbReference type="GO" id="GO:0008897">
    <property type="term" value="F:holo-[acyl-carrier-protein] synthase activity"/>
    <property type="evidence" value="ECO:0007669"/>
    <property type="project" value="UniProtKB-UniRule"/>
</dbReference>
<dbReference type="GO" id="GO:0005737">
    <property type="term" value="C:cytoplasm"/>
    <property type="evidence" value="ECO:0007669"/>
    <property type="project" value="UniProtKB-SubCell"/>
</dbReference>
<evidence type="ECO:0000256" key="2">
    <source>
        <dbReference type="ARBA" id="ARBA00022679"/>
    </source>
</evidence>
<comment type="catalytic activity">
    <reaction evidence="8 10">
        <text>apo-[ACP] + CoA = holo-[ACP] + adenosine 3',5'-bisphosphate + H(+)</text>
        <dbReference type="Rhea" id="RHEA:12068"/>
        <dbReference type="Rhea" id="RHEA-COMP:9685"/>
        <dbReference type="Rhea" id="RHEA-COMP:9690"/>
        <dbReference type="ChEBI" id="CHEBI:15378"/>
        <dbReference type="ChEBI" id="CHEBI:29999"/>
        <dbReference type="ChEBI" id="CHEBI:57287"/>
        <dbReference type="ChEBI" id="CHEBI:58343"/>
        <dbReference type="ChEBI" id="CHEBI:64479"/>
        <dbReference type="EC" id="2.7.8.7"/>
    </reaction>
</comment>
<evidence type="ECO:0000256" key="7">
    <source>
        <dbReference type="ARBA" id="ARBA00023160"/>
    </source>
</evidence>
<sequence>MRILGLGTDIVEISRVTDMIERHAESFTERIYSSYEIDYCSSKKNASQHYAGRWAAKEAVMKAFGTGFIKGIHWNEIEVISQQSGQPEVRLSGETSTFARQRGIDQILLSISHGKEYATATAIVCSE</sequence>
<keyword evidence="1 10" id="KW-0444">Lipid biosynthesis</keyword>
<dbReference type="GO" id="GO:0006633">
    <property type="term" value="P:fatty acid biosynthetic process"/>
    <property type="evidence" value="ECO:0007669"/>
    <property type="project" value="UniProtKB-UniRule"/>
</dbReference>
<evidence type="ECO:0000256" key="6">
    <source>
        <dbReference type="ARBA" id="ARBA00023098"/>
    </source>
</evidence>
<evidence type="ECO:0000256" key="4">
    <source>
        <dbReference type="ARBA" id="ARBA00022832"/>
    </source>
</evidence>
<reference evidence="12 13" key="1">
    <citation type="submission" date="2019-02" db="EMBL/GenBank/DDBJ databases">
        <title>Deep-cultivation of Planctomycetes and their phenomic and genomic characterization uncovers novel biology.</title>
        <authorList>
            <person name="Wiegand S."/>
            <person name="Jogler M."/>
            <person name="Boedeker C."/>
            <person name="Pinto D."/>
            <person name="Vollmers J."/>
            <person name="Rivas-Marin E."/>
            <person name="Kohn T."/>
            <person name="Peeters S.H."/>
            <person name="Heuer A."/>
            <person name="Rast P."/>
            <person name="Oberbeckmann S."/>
            <person name="Bunk B."/>
            <person name="Jeske O."/>
            <person name="Meyerdierks A."/>
            <person name="Storesund J.E."/>
            <person name="Kallscheuer N."/>
            <person name="Luecker S."/>
            <person name="Lage O.M."/>
            <person name="Pohl T."/>
            <person name="Merkel B.J."/>
            <person name="Hornburger P."/>
            <person name="Mueller R.-W."/>
            <person name="Bruemmer F."/>
            <person name="Labrenz M."/>
            <person name="Spormann A.M."/>
            <person name="Op Den Camp H."/>
            <person name="Overmann J."/>
            <person name="Amann R."/>
            <person name="Jetten M.S.M."/>
            <person name="Mascher T."/>
            <person name="Medema M.H."/>
            <person name="Devos D.P."/>
            <person name="Kaster A.-K."/>
            <person name="Ovreas L."/>
            <person name="Rohde M."/>
            <person name="Galperin M.Y."/>
            <person name="Jogler C."/>
        </authorList>
    </citation>
    <scope>NUCLEOTIDE SEQUENCE [LARGE SCALE GENOMIC DNA]</scope>
    <source>
        <strain evidence="12 13">Pan54</strain>
    </source>
</reference>
<dbReference type="OrthoDB" id="517356at2"/>
<dbReference type="Proteomes" id="UP000316095">
    <property type="component" value="Unassembled WGS sequence"/>
</dbReference>
<dbReference type="NCBIfam" id="TIGR00516">
    <property type="entry name" value="acpS"/>
    <property type="match status" value="1"/>
</dbReference>
<keyword evidence="13" id="KW-1185">Reference proteome</keyword>
<feature type="binding site" evidence="10">
    <location>
        <position position="9"/>
    </location>
    <ligand>
        <name>Mg(2+)</name>
        <dbReference type="ChEBI" id="CHEBI:18420"/>
    </ligand>
</feature>
<keyword evidence="3 10" id="KW-0479">Metal-binding</keyword>
<dbReference type="FunFam" id="3.90.470.20:FF:000001">
    <property type="entry name" value="Holo-[acyl-carrier-protein] synthase"/>
    <property type="match status" value="1"/>
</dbReference>
<accession>A0A5C5XCI4</accession>
<proteinExistence type="inferred from homology"/>
<dbReference type="InterPro" id="IPR002582">
    <property type="entry name" value="ACPS"/>
</dbReference>
<keyword evidence="10" id="KW-0963">Cytoplasm</keyword>
<evidence type="ECO:0000256" key="3">
    <source>
        <dbReference type="ARBA" id="ARBA00022723"/>
    </source>
</evidence>
<name>A0A5C5XCI4_9PLAN</name>
<evidence type="ECO:0000259" key="11">
    <source>
        <dbReference type="Pfam" id="PF01648"/>
    </source>
</evidence>
<keyword evidence="5 10" id="KW-0460">Magnesium</keyword>